<dbReference type="GO" id="GO:0005815">
    <property type="term" value="C:microtubule organizing center"/>
    <property type="evidence" value="ECO:0007669"/>
    <property type="project" value="TreeGrafter"/>
</dbReference>
<feature type="domain" description="CCDC81 HU" evidence="2">
    <location>
        <begin position="118"/>
        <end position="190"/>
    </location>
</feature>
<proteinExistence type="predicted"/>
<dbReference type="InterPro" id="IPR028034">
    <property type="entry name" value="HU-CCDC81"/>
</dbReference>
<name>A0A2P4SX33_BAMTH</name>
<dbReference type="Proteomes" id="UP000237246">
    <property type="component" value="Unassembled WGS sequence"/>
</dbReference>
<evidence type="ECO:0008006" key="5">
    <source>
        <dbReference type="Google" id="ProtNLM"/>
    </source>
</evidence>
<dbReference type="PANTHER" id="PTHR14362">
    <property type="entry name" value="COILED-COIL DOMAIN-CONTAINING PROTEIN 81"/>
    <property type="match status" value="1"/>
</dbReference>
<dbReference type="InterPro" id="IPR040673">
    <property type="entry name" value="CCDC81_HU_dom_2"/>
</dbReference>
<sequence>MSSHMAFANKEQPTVVRWTKIRFWEDGPSTQYALQMPDVTTKERVAVWDAVAIYVQQQLLLRKGVRIPSLGSFDVVCKWFKAKGETVIVQWPEFRLARNLVEKHNLVYDKEYLPGYKEVEPLKCAEVAAAASVSWQTGEACIYGTTSLISHCLMKGENIAFVLKDIGVLLIDGTRVQMKYYRDFLKRICGEEDLKRALSKVTWLKDMVVSRAAVLASLTFSGRVIVFPKFQQEIVPKPPPRKPREASKSPCHLWTRARKLPGLLEVLVEYFQHCLLEISGILKEYEVGDPGQRGLESSILHWQIGGRDTTEHIQTHS</sequence>
<organism evidence="3 4">
    <name type="scientific">Bambusicola thoracicus</name>
    <name type="common">Chinese bamboo-partridge</name>
    <name type="synonym">Perdix thoracica</name>
    <dbReference type="NCBI Taxonomy" id="9083"/>
    <lineage>
        <taxon>Eukaryota</taxon>
        <taxon>Metazoa</taxon>
        <taxon>Chordata</taxon>
        <taxon>Craniata</taxon>
        <taxon>Vertebrata</taxon>
        <taxon>Euteleostomi</taxon>
        <taxon>Archelosauria</taxon>
        <taxon>Archosauria</taxon>
        <taxon>Dinosauria</taxon>
        <taxon>Saurischia</taxon>
        <taxon>Theropoda</taxon>
        <taxon>Coelurosauria</taxon>
        <taxon>Aves</taxon>
        <taxon>Neognathae</taxon>
        <taxon>Galloanserae</taxon>
        <taxon>Galliformes</taxon>
        <taxon>Phasianidae</taxon>
        <taxon>Perdicinae</taxon>
        <taxon>Bambusicola</taxon>
    </lineage>
</organism>
<accession>A0A2P4SX33</accession>
<evidence type="ECO:0000313" key="3">
    <source>
        <dbReference type="EMBL" id="POI28639.1"/>
    </source>
</evidence>
<dbReference type="EMBL" id="PPHD01018636">
    <property type="protein sequence ID" value="POI28639.1"/>
    <property type="molecule type" value="Genomic_DNA"/>
</dbReference>
<comment type="caution">
    <text evidence="3">The sequence shown here is derived from an EMBL/GenBank/DDBJ whole genome shotgun (WGS) entry which is preliminary data.</text>
</comment>
<evidence type="ECO:0000313" key="4">
    <source>
        <dbReference type="Proteomes" id="UP000237246"/>
    </source>
</evidence>
<protein>
    <recommendedName>
        <fullName evidence="5">CCDC81 HU domain-containing protein</fullName>
    </recommendedName>
</protein>
<dbReference type="InterPro" id="IPR026295">
    <property type="entry name" value="CCD81"/>
</dbReference>
<dbReference type="Pfam" id="PF14908">
    <property type="entry name" value="HU-CCDC81_euk_1"/>
    <property type="match status" value="1"/>
</dbReference>
<evidence type="ECO:0000259" key="1">
    <source>
        <dbReference type="Pfam" id="PF14908"/>
    </source>
</evidence>
<dbReference type="OrthoDB" id="9120305at2759"/>
<gene>
    <name evidence="3" type="ORF">CIB84_007613</name>
</gene>
<dbReference type="PANTHER" id="PTHR14362:SF2">
    <property type="entry name" value="COILED-COIL DOMAIN-CONTAINING PROTEIN 81"/>
    <property type="match status" value="1"/>
</dbReference>
<reference evidence="3 4" key="1">
    <citation type="submission" date="2018-01" db="EMBL/GenBank/DDBJ databases">
        <title>Comparison of the Chinese Bamboo Partridge and Red Junglefowl genome sequences highlights the importance of demography in genome evolution.</title>
        <authorList>
            <person name="Tiley G.P."/>
            <person name="Kimball R.T."/>
            <person name="Braun E.L."/>
            <person name="Burleigh J.G."/>
        </authorList>
    </citation>
    <scope>NUCLEOTIDE SEQUENCE [LARGE SCALE GENOMIC DNA]</scope>
    <source>
        <strain evidence="3">RTK389</strain>
        <tissue evidence="3">Blood</tissue>
    </source>
</reference>
<dbReference type="Pfam" id="PF18289">
    <property type="entry name" value="HU-CCDC81_euk_2"/>
    <property type="match status" value="1"/>
</dbReference>
<keyword evidence="4" id="KW-1185">Reference proteome</keyword>
<evidence type="ECO:0000259" key="2">
    <source>
        <dbReference type="Pfam" id="PF18289"/>
    </source>
</evidence>
<feature type="domain" description="CCDC81 HU" evidence="1">
    <location>
        <begin position="35"/>
        <end position="106"/>
    </location>
</feature>
<dbReference type="AlphaFoldDB" id="A0A2P4SX33"/>